<feature type="domain" description="G-protein coupled receptors family 1 profile" evidence="10">
    <location>
        <begin position="98"/>
        <end position="408"/>
    </location>
</feature>
<keyword evidence="7 8" id="KW-0807">Transducer</keyword>
<reference evidence="11 12" key="1">
    <citation type="submission" date="2024-01" db="EMBL/GenBank/DDBJ databases">
        <title>The genome of the rayed Mediterranean limpet Patella caerulea (Linnaeus, 1758).</title>
        <authorList>
            <person name="Anh-Thu Weber A."/>
            <person name="Halstead-Nussloch G."/>
        </authorList>
    </citation>
    <scope>NUCLEOTIDE SEQUENCE [LARGE SCALE GENOMIC DNA]</scope>
    <source>
        <strain evidence="11">AATW-2023a</strain>
        <tissue evidence="11">Whole specimen</tissue>
    </source>
</reference>
<proteinExistence type="inferred from homology"/>
<organism evidence="11 12">
    <name type="scientific">Patella caerulea</name>
    <name type="common">Rayed Mediterranean limpet</name>
    <dbReference type="NCBI Taxonomy" id="87958"/>
    <lineage>
        <taxon>Eukaryota</taxon>
        <taxon>Metazoa</taxon>
        <taxon>Spiralia</taxon>
        <taxon>Lophotrochozoa</taxon>
        <taxon>Mollusca</taxon>
        <taxon>Gastropoda</taxon>
        <taxon>Patellogastropoda</taxon>
        <taxon>Patelloidea</taxon>
        <taxon>Patellidae</taxon>
        <taxon>Patella</taxon>
    </lineage>
</organism>
<dbReference type="PRINTS" id="PR00237">
    <property type="entry name" value="GPCRRHODOPSN"/>
</dbReference>
<feature type="transmembrane region" description="Helical" evidence="9">
    <location>
        <begin position="247"/>
        <end position="270"/>
    </location>
</feature>
<dbReference type="PANTHER" id="PTHR24238:SF47">
    <property type="entry name" value="ECDYSTEROIDS_DOPAMINE RECEPTOR-RELATED"/>
    <property type="match status" value="1"/>
</dbReference>
<keyword evidence="6 8" id="KW-0675">Receptor</keyword>
<dbReference type="AlphaFoldDB" id="A0AAN8GGT8"/>
<evidence type="ECO:0000256" key="1">
    <source>
        <dbReference type="ARBA" id="ARBA00004141"/>
    </source>
</evidence>
<dbReference type="SUPFAM" id="SSF81321">
    <property type="entry name" value="Family A G protein-coupled receptor-like"/>
    <property type="match status" value="1"/>
</dbReference>
<feature type="transmembrane region" description="Helical" evidence="9">
    <location>
        <begin position="347"/>
        <end position="368"/>
    </location>
</feature>
<dbReference type="InterPro" id="IPR000276">
    <property type="entry name" value="GPCR_Rhodpsn"/>
</dbReference>
<evidence type="ECO:0000256" key="7">
    <source>
        <dbReference type="ARBA" id="ARBA00023224"/>
    </source>
</evidence>
<evidence type="ECO:0000256" key="3">
    <source>
        <dbReference type="ARBA" id="ARBA00022989"/>
    </source>
</evidence>
<dbReference type="PROSITE" id="PS00237">
    <property type="entry name" value="G_PROTEIN_RECEP_F1_1"/>
    <property type="match status" value="1"/>
</dbReference>
<evidence type="ECO:0000259" key="10">
    <source>
        <dbReference type="PROSITE" id="PS50262"/>
    </source>
</evidence>
<accession>A0AAN8GGT8</accession>
<feature type="transmembrane region" description="Helical" evidence="9">
    <location>
        <begin position="198"/>
        <end position="217"/>
    </location>
</feature>
<dbReference type="PROSITE" id="PS50262">
    <property type="entry name" value="G_PROTEIN_RECEP_F1_2"/>
    <property type="match status" value="1"/>
</dbReference>
<feature type="transmembrane region" description="Helical" evidence="9">
    <location>
        <begin position="118"/>
        <end position="138"/>
    </location>
</feature>
<comment type="subcellular location">
    <subcellularLocation>
        <location evidence="1">Membrane</location>
        <topology evidence="1">Multi-pass membrane protein</topology>
    </subcellularLocation>
</comment>
<evidence type="ECO:0000256" key="2">
    <source>
        <dbReference type="ARBA" id="ARBA00022692"/>
    </source>
</evidence>
<evidence type="ECO:0000313" key="12">
    <source>
        <dbReference type="Proteomes" id="UP001347796"/>
    </source>
</evidence>
<dbReference type="InterPro" id="IPR017452">
    <property type="entry name" value="GPCR_Rhodpsn_7TM"/>
</dbReference>
<name>A0AAN8GGT8_PATCE</name>
<evidence type="ECO:0000313" key="11">
    <source>
        <dbReference type="EMBL" id="KAK6167649.1"/>
    </source>
</evidence>
<protein>
    <recommendedName>
        <fullName evidence="10">G-protein coupled receptors family 1 profile domain-containing protein</fullName>
    </recommendedName>
</protein>
<sequence length="456" mass="51158">MTQGHNTHSVACFNDPLSFFQVTTKNAIKNEINTYLKIKVKSNAFFFSIFKMDNTTVAVGTFLNSIPSELQIHSDLKAVLLIPVVVVCALCMVVGIIGSSLVCFICGLRLRKNVTNTFVLALASVDLVSCVVCIPLEILELRLPYMFDFPVLCKILRTLRSVTTITSGLILVAIAIERYNRICKPLNKHIHVSQANRACIAVLMCGIIFSWPAAVLFGKQRIDLGIDEVGVECSMDDQLLETFYPSAYYIFLFLLYFSTSLALCILYSLIAAKIWKRRKVLTNVRNRSTSIPESVICDTKSVSSGDYTSHAKIVEQVSMNIQKGKFATLTRSPSTLKRRRVYSRKRTTCIMFFMTLTFIVSCLPYILISICRTIINSFESNLSNTEAVFFELGLKTYIISSAVNPYIYGFSNGQFKQEFYKLFIGVFCKAKSITRQNTNNNSAKMAVRINTGESEA</sequence>
<evidence type="ECO:0000256" key="4">
    <source>
        <dbReference type="ARBA" id="ARBA00023040"/>
    </source>
</evidence>
<keyword evidence="4 8" id="KW-0297">G-protein coupled receptor</keyword>
<keyword evidence="12" id="KW-1185">Reference proteome</keyword>
<feature type="transmembrane region" description="Helical" evidence="9">
    <location>
        <begin position="80"/>
        <end position="106"/>
    </location>
</feature>
<evidence type="ECO:0000256" key="8">
    <source>
        <dbReference type="RuleBase" id="RU000688"/>
    </source>
</evidence>
<dbReference type="GO" id="GO:0004930">
    <property type="term" value="F:G protein-coupled receptor activity"/>
    <property type="evidence" value="ECO:0007669"/>
    <property type="project" value="UniProtKB-KW"/>
</dbReference>
<comment type="similarity">
    <text evidence="8">Belongs to the G-protein coupled receptor 1 family.</text>
</comment>
<gene>
    <name evidence="11" type="ORF">SNE40_021626</name>
</gene>
<evidence type="ECO:0000256" key="5">
    <source>
        <dbReference type="ARBA" id="ARBA00023136"/>
    </source>
</evidence>
<dbReference type="EMBL" id="JAZGQO010000018">
    <property type="protein sequence ID" value="KAK6167649.1"/>
    <property type="molecule type" value="Genomic_DNA"/>
</dbReference>
<feature type="transmembrane region" description="Helical" evidence="9">
    <location>
        <begin position="158"/>
        <end position="177"/>
    </location>
</feature>
<dbReference type="Proteomes" id="UP001347796">
    <property type="component" value="Unassembled WGS sequence"/>
</dbReference>
<evidence type="ECO:0000256" key="9">
    <source>
        <dbReference type="SAM" id="Phobius"/>
    </source>
</evidence>
<dbReference type="Pfam" id="PF00001">
    <property type="entry name" value="7tm_1"/>
    <property type="match status" value="1"/>
</dbReference>
<dbReference type="Gene3D" id="1.20.1070.10">
    <property type="entry name" value="Rhodopsin 7-helix transmembrane proteins"/>
    <property type="match status" value="1"/>
</dbReference>
<keyword evidence="2 8" id="KW-0812">Transmembrane</keyword>
<keyword evidence="5 9" id="KW-0472">Membrane</keyword>
<dbReference type="PANTHER" id="PTHR24238">
    <property type="entry name" value="G-PROTEIN COUPLED RECEPTOR"/>
    <property type="match status" value="1"/>
</dbReference>
<comment type="caution">
    <text evidence="11">The sequence shown here is derived from an EMBL/GenBank/DDBJ whole genome shotgun (WGS) entry which is preliminary data.</text>
</comment>
<evidence type="ECO:0000256" key="6">
    <source>
        <dbReference type="ARBA" id="ARBA00023170"/>
    </source>
</evidence>
<dbReference type="GO" id="GO:0016020">
    <property type="term" value="C:membrane"/>
    <property type="evidence" value="ECO:0007669"/>
    <property type="project" value="UniProtKB-SubCell"/>
</dbReference>
<dbReference type="CDD" id="cd00637">
    <property type="entry name" value="7tm_classA_rhodopsin-like"/>
    <property type="match status" value="1"/>
</dbReference>
<keyword evidence="3 9" id="KW-1133">Transmembrane helix</keyword>